<feature type="region of interest" description="Disordered" evidence="1">
    <location>
        <begin position="17"/>
        <end position="57"/>
    </location>
</feature>
<organism evidence="2 3">
    <name type="scientific">Cardiocondyla obscurior</name>
    <dbReference type="NCBI Taxonomy" id="286306"/>
    <lineage>
        <taxon>Eukaryota</taxon>
        <taxon>Metazoa</taxon>
        <taxon>Ecdysozoa</taxon>
        <taxon>Arthropoda</taxon>
        <taxon>Hexapoda</taxon>
        <taxon>Insecta</taxon>
        <taxon>Pterygota</taxon>
        <taxon>Neoptera</taxon>
        <taxon>Endopterygota</taxon>
        <taxon>Hymenoptera</taxon>
        <taxon>Apocrita</taxon>
        <taxon>Aculeata</taxon>
        <taxon>Formicoidea</taxon>
        <taxon>Formicidae</taxon>
        <taxon>Myrmicinae</taxon>
        <taxon>Cardiocondyla</taxon>
    </lineage>
</organism>
<name>A0AAW2F2Q8_9HYME</name>
<evidence type="ECO:0000313" key="3">
    <source>
        <dbReference type="Proteomes" id="UP001430953"/>
    </source>
</evidence>
<evidence type="ECO:0000313" key="2">
    <source>
        <dbReference type="EMBL" id="KAL0110293.1"/>
    </source>
</evidence>
<accession>A0AAW2F2Q8</accession>
<dbReference type="EMBL" id="JADYXP020000014">
    <property type="protein sequence ID" value="KAL0110293.1"/>
    <property type="molecule type" value="Genomic_DNA"/>
</dbReference>
<dbReference type="Proteomes" id="UP001430953">
    <property type="component" value="Unassembled WGS sequence"/>
</dbReference>
<sequence>MTRGEAEAKYFLSRRGKLTSRRDREREMWRKGGGGRGDTGERHRTAGRWNKGGERGRMHLCSGTIRAPQAEEKLLAGFENYIQNCRVGSTSRRNAFL</sequence>
<reference evidence="2 3" key="1">
    <citation type="submission" date="2023-03" db="EMBL/GenBank/DDBJ databases">
        <title>High recombination rates correlate with genetic variation in Cardiocondyla obscurior ants.</title>
        <authorList>
            <person name="Errbii M."/>
        </authorList>
    </citation>
    <scope>NUCLEOTIDE SEQUENCE [LARGE SCALE GENOMIC DNA]</scope>
    <source>
        <strain evidence="2">Alpha-2009</strain>
        <tissue evidence="2">Whole body</tissue>
    </source>
</reference>
<dbReference type="AlphaFoldDB" id="A0AAW2F2Q8"/>
<protein>
    <submittedName>
        <fullName evidence="2">Uncharacterized protein</fullName>
    </submittedName>
</protein>
<gene>
    <name evidence="2" type="ORF">PUN28_013737</name>
</gene>
<feature type="compositionally biased region" description="Basic and acidic residues" evidence="1">
    <location>
        <begin position="20"/>
        <end position="30"/>
    </location>
</feature>
<keyword evidence="3" id="KW-1185">Reference proteome</keyword>
<proteinExistence type="predicted"/>
<evidence type="ECO:0000256" key="1">
    <source>
        <dbReference type="SAM" id="MobiDB-lite"/>
    </source>
</evidence>
<comment type="caution">
    <text evidence="2">The sequence shown here is derived from an EMBL/GenBank/DDBJ whole genome shotgun (WGS) entry which is preliminary data.</text>
</comment>